<feature type="repeat" description="ANK" evidence="3">
    <location>
        <begin position="611"/>
        <end position="643"/>
    </location>
</feature>
<feature type="repeat" description="ANK" evidence="3">
    <location>
        <begin position="1158"/>
        <end position="1190"/>
    </location>
</feature>
<comment type="caution">
    <text evidence="6">The sequence shown here is derived from an EMBL/GenBank/DDBJ whole genome shotgun (WGS) entry which is preliminary data.</text>
</comment>
<evidence type="ECO:0000256" key="3">
    <source>
        <dbReference type="PROSITE-ProRule" id="PRU00023"/>
    </source>
</evidence>
<feature type="repeat" description="ANK" evidence="3">
    <location>
        <begin position="859"/>
        <end position="891"/>
    </location>
</feature>
<dbReference type="SUPFAM" id="SSF52540">
    <property type="entry name" value="P-loop containing nucleoside triphosphate hydrolases"/>
    <property type="match status" value="1"/>
</dbReference>
<feature type="repeat" description="ANK" evidence="3">
    <location>
        <begin position="892"/>
        <end position="924"/>
    </location>
</feature>
<dbReference type="InterPro" id="IPR002110">
    <property type="entry name" value="Ankyrin_rpt"/>
</dbReference>
<feature type="repeat" description="ANK" evidence="3">
    <location>
        <begin position="782"/>
        <end position="814"/>
    </location>
</feature>
<keyword evidence="7" id="KW-1185">Reference proteome</keyword>
<dbReference type="InterPro" id="IPR027417">
    <property type="entry name" value="P-loop_NTPase"/>
</dbReference>
<dbReference type="EMBL" id="MU864415">
    <property type="protein sequence ID" value="KAK4186822.1"/>
    <property type="molecule type" value="Genomic_DNA"/>
</dbReference>
<reference evidence="6" key="1">
    <citation type="journal article" date="2023" name="Mol. Phylogenet. Evol.">
        <title>Genome-scale phylogeny and comparative genomics of the fungal order Sordariales.</title>
        <authorList>
            <person name="Hensen N."/>
            <person name="Bonometti L."/>
            <person name="Westerberg I."/>
            <person name="Brannstrom I.O."/>
            <person name="Guillou S."/>
            <person name="Cros-Aarteil S."/>
            <person name="Calhoun S."/>
            <person name="Haridas S."/>
            <person name="Kuo A."/>
            <person name="Mondo S."/>
            <person name="Pangilinan J."/>
            <person name="Riley R."/>
            <person name="LaButti K."/>
            <person name="Andreopoulos B."/>
            <person name="Lipzen A."/>
            <person name="Chen C."/>
            <person name="Yan M."/>
            <person name="Daum C."/>
            <person name="Ng V."/>
            <person name="Clum A."/>
            <person name="Steindorff A."/>
            <person name="Ohm R.A."/>
            <person name="Martin F."/>
            <person name="Silar P."/>
            <person name="Natvig D.O."/>
            <person name="Lalanne C."/>
            <person name="Gautier V."/>
            <person name="Ament-Velasquez S.L."/>
            <person name="Kruys A."/>
            <person name="Hutchinson M.I."/>
            <person name="Powell A.J."/>
            <person name="Barry K."/>
            <person name="Miller A.N."/>
            <person name="Grigoriev I.V."/>
            <person name="Debuchy R."/>
            <person name="Gladieux P."/>
            <person name="Hiltunen Thoren M."/>
            <person name="Johannesson H."/>
        </authorList>
    </citation>
    <scope>NUCLEOTIDE SEQUENCE</scope>
    <source>
        <strain evidence="6">PSN309</strain>
    </source>
</reference>
<feature type="repeat" description="ANK" evidence="3">
    <location>
        <begin position="989"/>
        <end position="1021"/>
    </location>
</feature>
<dbReference type="AlphaFoldDB" id="A0AAN6WV50"/>
<reference evidence="6" key="2">
    <citation type="submission" date="2023-05" db="EMBL/GenBank/DDBJ databases">
        <authorList>
            <consortium name="Lawrence Berkeley National Laboratory"/>
            <person name="Steindorff A."/>
            <person name="Hensen N."/>
            <person name="Bonometti L."/>
            <person name="Westerberg I."/>
            <person name="Brannstrom I.O."/>
            <person name="Guillou S."/>
            <person name="Cros-Aarteil S."/>
            <person name="Calhoun S."/>
            <person name="Haridas S."/>
            <person name="Kuo A."/>
            <person name="Mondo S."/>
            <person name="Pangilinan J."/>
            <person name="Riley R."/>
            <person name="Labutti K."/>
            <person name="Andreopoulos B."/>
            <person name="Lipzen A."/>
            <person name="Chen C."/>
            <person name="Yanf M."/>
            <person name="Daum C."/>
            <person name="Ng V."/>
            <person name="Clum A."/>
            <person name="Ohm R."/>
            <person name="Martin F."/>
            <person name="Silar P."/>
            <person name="Natvig D."/>
            <person name="Lalanne C."/>
            <person name="Gautier V."/>
            <person name="Ament-Velasquez S.L."/>
            <person name="Kruys A."/>
            <person name="Hutchinson M.I."/>
            <person name="Powell A.J."/>
            <person name="Barry K."/>
            <person name="Miller A.N."/>
            <person name="Grigoriev I.V."/>
            <person name="Debuchy R."/>
            <person name="Gladieux P."/>
            <person name="Thoren M.H."/>
            <person name="Johannesson H."/>
        </authorList>
    </citation>
    <scope>NUCLEOTIDE SEQUENCE</scope>
    <source>
        <strain evidence="6">PSN309</strain>
    </source>
</reference>
<dbReference type="Pfam" id="PF12796">
    <property type="entry name" value="Ank_2"/>
    <property type="match status" value="5"/>
</dbReference>
<feature type="domain" description="Nephrocystin 3-like N-terminal" evidence="5">
    <location>
        <begin position="87"/>
        <end position="252"/>
    </location>
</feature>
<feature type="repeat" description="ANK" evidence="3">
    <location>
        <begin position="1089"/>
        <end position="1121"/>
    </location>
</feature>
<dbReference type="PANTHER" id="PTHR24198">
    <property type="entry name" value="ANKYRIN REPEAT AND PROTEIN KINASE DOMAIN-CONTAINING PROTEIN"/>
    <property type="match status" value="1"/>
</dbReference>
<feature type="repeat" description="ANK" evidence="3">
    <location>
        <begin position="1122"/>
        <end position="1157"/>
    </location>
</feature>
<keyword evidence="2 3" id="KW-0040">ANK repeat</keyword>
<feature type="repeat" description="ANK" evidence="3">
    <location>
        <begin position="749"/>
        <end position="781"/>
    </location>
</feature>
<feature type="repeat" description="ANK" evidence="3">
    <location>
        <begin position="680"/>
        <end position="712"/>
    </location>
</feature>
<dbReference type="Pfam" id="PF24883">
    <property type="entry name" value="NPHP3_N"/>
    <property type="match status" value="1"/>
</dbReference>
<accession>A0AAN6WV50</accession>
<dbReference type="SUPFAM" id="SSF48403">
    <property type="entry name" value="Ankyrin repeat"/>
    <property type="match status" value="2"/>
</dbReference>
<evidence type="ECO:0000313" key="7">
    <source>
        <dbReference type="Proteomes" id="UP001302126"/>
    </source>
</evidence>
<sequence length="1229" mass="136481">MGTPNNTIANHGTGPMTLHAGGGAQNINAPTYNAPTTYNFHYSQLGDGGHPRTNTPSVGDIVKWLNEFSCIDHAVRHAELQQVRTPGTGRNFLESDTFQGWKSRQYQTLWLEGIIGAGKSTLVSTVAEHLLNETRGTPESPSACVTIYFPDENEENISVIPLLASTLSQLFQQWSKREIPDVLAKEYRQRRPKGTCPSEDLLRRWIGVGCQRFQHVFLILDSLDHCPTQVRSVFTIAAREFPGTWQVLITSRLGVSVGRRFGTEQCVELTADFEDVRLYVDIFLKHNDELSILVDQAGAKTPGFREVLPARILRNARGMFLWVKEHMEHLAKQHTVTYLCDALKILPDVRTTAVANSLQRIETQDIFLQTLAKHVLSWVLYAVRPPTLDEVRHAFALNEVPYRADNVLEGYKLTSCCAGIVVMDKSTLILRTAHDSINSHIRTSSIVPKSQEERLELHNDIAQKCLAYMMSHDIVDPEVSKSLPFLKYAANHWFDHVMRTNSSAELEGLIINFLVDTAKVSATFRLREDLGNFYGVTGLHAVAWFNQISWASQLLAHIAPADKSRPAQTRRSTTPGYAASRGMQSKLRTVDATMTAAERDEVYLDTTCEPDGETALHWCAKYGRDTIAKLLLHHGADINALDANRNTALHVAVKCQHEAVVRLLVDSQEWKARTDIPNDKGLTPFQLAILFGLQGVARVLAQAKVDINIKDDQGCSLLHWVMHYTDKNQIETVEILLENGWDVNQQTVDGGTPLRRAAVYGSNHMVRMLLQHGAQIDLADTDGRTPLRWCVDYSYADKIKILLEHGAKVNTSCKEGVTPLMAAVQAAANNSNNHKTKIVWMLLETGHDRPNLNQQDLKDKWTALHYAFSSKQTSIAWLLVEQGARLHLRNHDGWTVLHLMANTDDHSAVWYLLQKGASTTIPDNMGRSPLHCAAIAGHQKSTCLLAERGVGMVDSEGMTALHWAAYYGYTRILEILLDNNADIDVKDNKGSTPLHRAIQGRHTEIVSGLVRRGANLNAQDENGATALHWAATDLHIETIQTLVEGNASVESQDKIGDTALHYFALAGRVDVVRVLQRREASVLNVQNKEGKTALHHAAAKGHNSVIDIMVGAKPNVNIQDRNGQTPLLLAIQQGSEKHAECVLMLVTQKPDLNLQDSSGKTALIYAAKRGDLKATVLFVHEGADTSIRDKLELTALHYAEEGSKMGSEEHNLIRSFLKSVSPSEAVSQS</sequence>
<dbReference type="Gene3D" id="1.25.40.20">
    <property type="entry name" value="Ankyrin repeat-containing domain"/>
    <property type="match status" value="6"/>
</dbReference>
<dbReference type="Pfam" id="PF13637">
    <property type="entry name" value="Ank_4"/>
    <property type="match status" value="1"/>
</dbReference>
<dbReference type="SMART" id="SM00248">
    <property type="entry name" value="ANK"/>
    <property type="match status" value="18"/>
</dbReference>
<evidence type="ECO:0000259" key="5">
    <source>
        <dbReference type="Pfam" id="PF24883"/>
    </source>
</evidence>
<dbReference type="InterPro" id="IPR056884">
    <property type="entry name" value="NPHP3-like_N"/>
</dbReference>
<evidence type="ECO:0000256" key="1">
    <source>
        <dbReference type="ARBA" id="ARBA00022737"/>
    </source>
</evidence>
<keyword evidence="1" id="KW-0677">Repeat</keyword>
<feature type="repeat" description="ANK" evidence="3">
    <location>
        <begin position="956"/>
        <end position="988"/>
    </location>
</feature>
<dbReference type="Proteomes" id="UP001302126">
    <property type="component" value="Unassembled WGS sequence"/>
</dbReference>
<feature type="repeat" description="ANK" evidence="3">
    <location>
        <begin position="1055"/>
        <end position="1087"/>
    </location>
</feature>
<feature type="compositionally biased region" description="Polar residues" evidence="4">
    <location>
        <begin position="1"/>
        <end position="10"/>
    </location>
</feature>
<feature type="region of interest" description="Disordered" evidence="4">
    <location>
        <begin position="1"/>
        <end position="22"/>
    </location>
</feature>
<dbReference type="PRINTS" id="PR01415">
    <property type="entry name" value="ANKYRIN"/>
</dbReference>
<protein>
    <submittedName>
        <fullName evidence="6">Ankyrin repeat-containing domain protein</fullName>
    </submittedName>
</protein>
<gene>
    <name evidence="6" type="ORF">QBC35DRAFT_500356</name>
</gene>
<evidence type="ECO:0000256" key="4">
    <source>
        <dbReference type="SAM" id="MobiDB-lite"/>
    </source>
</evidence>
<evidence type="ECO:0000256" key="2">
    <source>
        <dbReference type="ARBA" id="ARBA00023043"/>
    </source>
</evidence>
<dbReference type="Pfam" id="PF00023">
    <property type="entry name" value="Ank"/>
    <property type="match status" value="2"/>
</dbReference>
<dbReference type="Gene3D" id="3.40.50.300">
    <property type="entry name" value="P-loop containing nucleotide triphosphate hydrolases"/>
    <property type="match status" value="1"/>
</dbReference>
<evidence type="ECO:0000313" key="6">
    <source>
        <dbReference type="EMBL" id="KAK4186822.1"/>
    </source>
</evidence>
<organism evidence="6 7">
    <name type="scientific">Podospora australis</name>
    <dbReference type="NCBI Taxonomy" id="1536484"/>
    <lineage>
        <taxon>Eukaryota</taxon>
        <taxon>Fungi</taxon>
        <taxon>Dikarya</taxon>
        <taxon>Ascomycota</taxon>
        <taxon>Pezizomycotina</taxon>
        <taxon>Sordariomycetes</taxon>
        <taxon>Sordariomycetidae</taxon>
        <taxon>Sordariales</taxon>
        <taxon>Podosporaceae</taxon>
        <taxon>Podospora</taxon>
    </lineage>
</organism>
<name>A0AAN6WV50_9PEZI</name>
<proteinExistence type="predicted"/>
<feature type="repeat" description="ANK" evidence="3">
    <location>
        <begin position="1022"/>
        <end position="1054"/>
    </location>
</feature>
<dbReference type="PANTHER" id="PTHR24198:SF165">
    <property type="entry name" value="ANKYRIN REPEAT-CONTAINING PROTEIN-RELATED"/>
    <property type="match status" value="1"/>
</dbReference>
<dbReference type="PROSITE" id="PS50088">
    <property type="entry name" value="ANK_REPEAT"/>
    <property type="match status" value="13"/>
</dbReference>
<dbReference type="PROSITE" id="PS50297">
    <property type="entry name" value="ANK_REP_REGION"/>
    <property type="match status" value="10"/>
</dbReference>
<dbReference type="InterPro" id="IPR036770">
    <property type="entry name" value="Ankyrin_rpt-contain_sf"/>
</dbReference>